<accession>A0A0J9BMM8</accession>
<sequence length="56" mass="6515">MEMTNKPCVLTNCTNNVEGKCRPDLRLSKWCENLEHYEAQDTVMTDEGLFFKDTTN</sequence>
<name>A0A0J9BMM8_9FIRM</name>
<evidence type="ECO:0000313" key="1">
    <source>
        <dbReference type="EMBL" id="KMW14133.1"/>
    </source>
</evidence>
<dbReference type="AlphaFoldDB" id="A0A0J9BMM8"/>
<reference evidence="1 2" key="1">
    <citation type="submission" date="2011-04" db="EMBL/GenBank/DDBJ databases">
        <title>The Genome Sequence of Clostridium citroniae WAL-19142.</title>
        <authorList>
            <consortium name="The Broad Institute Genome Sequencing Platform"/>
            <person name="Earl A."/>
            <person name="Ward D."/>
            <person name="Feldgarden M."/>
            <person name="Gevers D."/>
            <person name="Warren Y.A."/>
            <person name="Tyrrell K.L."/>
            <person name="Citron D.M."/>
            <person name="Goldstein E.J."/>
            <person name="Daigneault M."/>
            <person name="Allen-Vercoe E."/>
            <person name="Young S.K."/>
            <person name="Zeng Q."/>
            <person name="Gargeya S."/>
            <person name="Fitzgerald M."/>
            <person name="Haas B."/>
            <person name="Abouelleil A."/>
            <person name="Alvarado L."/>
            <person name="Arachchi H.M."/>
            <person name="Berlin A."/>
            <person name="Brown A."/>
            <person name="Chapman S.B."/>
            <person name="Chen Z."/>
            <person name="Dunbar C."/>
            <person name="Freedman E."/>
            <person name="Gearin G."/>
            <person name="Gellesch M."/>
            <person name="Goldberg J."/>
            <person name="Griggs A."/>
            <person name="Gujja S."/>
            <person name="Heilman E.R."/>
            <person name="Heiman D."/>
            <person name="Howarth C."/>
            <person name="Larson L."/>
            <person name="Lui A."/>
            <person name="MacDonald P.J."/>
            <person name="Mehta T."/>
            <person name="Montmayeur A."/>
            <person name="Murphy C."/>
            <person name="Neiman D."/>
            <person name="Pearson M."/>
            <person name="Priest M."/>
            <person name="Roberts A."/>
            <person name="Saif S."/>
            <person name="Shea T."/>
            <person name="Shenoy N."/>
            <person name="Sisk P."/>
            <person name="Stolte C."/>
            <person name="Sykes S."/>
            <person name="White J."/>
            <person name="Yandava C."/>
            <person name="Wortman J."/>
            <person name="Nusbaum C."/>
            <person name="Birren B."/>
        </authorList>
    </citation>
    <scope>NUCLEOTIDE SEQUENCE [LARGE SCALE GENOMIC DNA]</scope>
    <source>
        <strain evidence="1 2">WAL-19142</strain>
    </source>
</reference>
<gene>
    <name evidence="1" type="ORF">HMPREF9470_04895</name>
</gene>
<dbReference type="EMBL" id="ADLK01000041">
    <property type="protein sequence ID" value="KMW14133.1"/>
    <property type="molecule type" value="Genomic_DNA"/>
</dbReference>
<organism evidence="1 2">
    <name type="scientific">[Clostridium] citroniae WAL-19142</name>
    <dbReference type="NCBI Taxonomy" id="742734"/>
    <lineage>
        <taxon>Bacteria</taxon>
        <taxon>Bacillati</taxon>
        <taxon>Bacillota</taxon>
        <taxon>Clostridia</taxon>
        <taxon>Lachnospirales</taxon>
        <taxon>Lachnospiraceae</taxon>
        <taxon>Enterocloster</taxon>
    </lineage>
</organism>
<proteinExistence type="predicted"/>
<protein>
    <submittedName>
        <fullName evidence="1">Uncharacterized protein</fullName>
    </submittedName>
</protein>
<comment type="caution">
    <text evidence="1">The sequence shown here is derived from an EMBL/GenBank/DDBJ whole genome shotgun (WGS) entry which is preliminary data.</text>
</comment>
<dbReference type="Proteomes" id="UP000037392">
    <property type="component" value="Unassembled WGS sequence"/>
</dbReference>
<dbReference type="PATRIC" id="fig|742734.4.peg.5244"/>
<evidence type="ECO:0000313" key="2">
    <source>
        <dbReference type="Proteomes" id="UP000037392"/>
    </source>
</evidence>